<name>A0AAV9AQU6_ACOGR</name>
<reference evidence="4" key="1">
    <citation type="journal article" date="2023" name="Nat. Commun.">
        <title>Diploid and tetraploid genomes of Acorus and the evolution of monocots.</title>
        <authorList>
            <person name="Ma L."/>
            <person name="Liu K.W."/>
            <person name="Li Z."/>
            <person name="Hsiao Y.Y."/>
            <person name="Qi Y."/>
            <person name="Fu T."/>
            <person name="Tang G.D."/>
            <person name="Zhang D."/>
            <person name="Sun W.H."/>
            <person name="Liu D.K."/>
            <person name="Li Y."/>
            <person name="Chen G.Z."/>
            <person name="Liu X.D."/>
            <person name="Liao X.Y."/>
            <person name="Jiang Y.T."/>
            <person name="Yu X."/>
            <person name="Hao Y."/>
            <person name="Huang J."/>
            <person name="Zhao X.W."/>
            <person name="Ke S."/>
            <person name="Chen Y.Y."/>
            <person name="Wu W.L."/>
            <person name="Hsu J.L."/>
            <person name="Lin Y.F."/>
            <person name="Huang M.D."/>
            <person name="Li C.Y."/>
            <person name="Huang L."/>
            <person name="Wang Z.W."/>
            <person name="Zhao X."/>
            <person name="Zhong W.Y."/>
            <person name="Peng D.H."/>
            <person name="Ahmad S."/>
            <person name="Lan S."/>
            <person name="Zhang J.S."/>
            <person name="Tsai W.C."/>
            <person name="Van de Peer Y."/>
            <person name="Liu Z.J."/>
        </authorList>
    </citation>
    <scope>NUCLEOTIDE SEQUENCE</scope>
    <source>
        <strain evidence="4">SCP</strain>
    </source>
</reference>
<protein>
    <submittedName>
        <fullName evidence="4">Vinorine synthase</fullName>
    </submittedName>
</protein>
<keyword evidence="3" id="KW-0012">Acyltransferase</keyword>
<dbReference type="Pfam" id="PF02458">
    <property type="entry name" value="Transferase"/>
    <property type="match status" value="1"/>
</dbReference>
<gene>
    <name evidence="4" type="ORF">QJS04_geneDACA016743</name>
</gene>
<comment type="similarity">
    <text evidence="1">Belongs to the plant acyltransferase family.</text>
</comment>
<dbReference type="EMBL" id="JAUJYN010000007">
    <property type="protein sequence ID" value="KAK1266551.1"/>
    <property type="molecule type" value="Genomic_DNA"/>
</dbReference>
<evidence type="ECO:0000256" key="2">
    <source>
        <dbReference type="ARBA" id="ARBA00022679"/>
    </source>
</evidence>
<dbReference type="PANTHER" id="PTHR31623">
    <property type="entry name" value="F21J9.9"/>
    <property type="match status" value="1"/>
</dbReference>
<evidence type="ECO:0000313" key="5">
    <source>
        <dbReference type="Proteomes" id="UP001179952"/>
    </source>
</evidence>
<keyword evidence="5" id="KW-1185">Reference proteome</keyword>
<proteinExistence type="inferred from homology"/>
<reference evidence="4" key="2">
    <citation type="submission" date="2023-06" db="EMBL/GenBank/DDBJ databases">
        <authorList>
            <person name="Ma L."/>
            <person name="Liu K.-W."/>
            <person name="Li Z."/>
            <person name="Hsiao Y.-Y."/>
            <person name="Qi Y."/>
            <person name="Fu T."/>
            <person name="Tang G."/>
            <person name="Zhang D."/>
            <person name="Sun W.-H."/>
            <person name="Liu D.-K."/>
            <person name="Li Y."/>
            <person name="Chen G.-Z."/>
            <person name="Liu X.-D."/>
            <person name="Liao X.-Y."/>
            <person name="Jiang Y.-T."/>
            <person name="Yu X."/>
            <person name="Hao Y."/>
            <person name="Huang J."/>
            <person name="Zhao X.-W."/>
            <person name="Ke S."/>
            <person name="Chen Y.-Y."/>
            <person name="Wu W.-L."/>
            <person name="Hsu J.-L."/>
            <person name="Lin Y.-F."/>
            <person name="Huang M.-D."/>
            <person name="Li C.-Y."/>
            <person name="Huang L."/>
            <person name="Wang Z.-W."/>
            <person name="Zhao X."/>
            <person name="Zhong W.-Y."/>
            <person name="Peng D.-H."/>
            <person name="Ahmad S."/>
            <person name="Lan S."/>
            <person name="Zhang J.-S."/>
            <person name="Tsai W.-C."/>
            <person name="Van De Peer Y."/>
            <person name="Liu Z.-J."/>
        </authorList>
    </citation>
    <scope>NUCLEOTIDE SEQUENCE</scope>
    <source>
        <strain evidence="4">SCP</strain>
        <tissue evidence="4">Leaves</tissue>
    </source>
</reference>
<dbReference type="Gene3D" id="3.30.559.10">
    <property type="entry name" value="Chloramphenicol acetyltransferase-like domain"/>
    <property type="match status" value="2"/>
</dbReference>
<evidence type="ECO:0000313" key="4">
    <source>
        <dbReference type="EMBL" id="KAK1266551.1"/>
    </source>
</evidence>
<comment type="caution">
    <text evidence="4">The sequence shown here is derived from an EMBL/GenBank/DDBJ whole genome shotgun (WGS) entry which is preliminary data.</text>
</comment>
<evidence type="ECO:0000256" key="3">
    <source>
        <dbReference type="ARBA" id="ARBA00023315"/>
    </source>
</evidence>
<accession>A0AAV9AQU6</accession>
<dbReference type="AlphaFoldDB" id="A0AAV9AQU6"/>
<evidence type="ECO:0000256" key="1">
    <source>
        <dbReference type="ARBA" id="ARBA00009861"/>
    </source>
</evidence>
<dbReference type="GO" id="GO:0016746">
    <property type="term" value="F:acyltransferase activity"/>
    <property type="evidence" value="ECO:0007669"/>
    <property type="project" value="UniProtKB-KW"/>
</dbReference>
<dbReference type="PANTHER" id="PTHR31623:SF17">
    <property type="entry name" value="F21J9.9"/>
    <property type="match status" value="1"/>
</dbReference>
<organism evidence="4 5">
    <name type="scientific">Acorus gramineus</name>
    <name type="common">Dwarf sweet flag</name>
    <dbReference type="NCBI Taxonomy" id="55184"/>
    <lineage>
        <taxon>Eukaryota</taxon>
        <taxon>Viridiplantae</taxon>
        <taxon>Streptophyta</taxon>
        <taxon>Embryophyta</taxon>
        <taxon>Tracheophyta</taxon>
        <taxon>Spermatophyta</taxon>
        <taxon>Magnoliopsida</taxon>
        <taxon>Liliopsida</taxon>
        <taxon>Acoraceae</taxon>
        <taxon>Acorus</taxon>
    </lineage>
</organism>
<sequence length="411" mass="45687">MEIEILSRETIRPTTPTQPHLRWHRLSALDQLAPQMTFHLVLFYPINGGDQSPPAHREAVLKTSLSRLLTSFYPLAGRLRREGLPPNGTASVECTDEGVPFTVSRADIELDLVLQNDDRYLKHYDKLVPRDRSQLDYGQPLLHLQLTHFSCASSALGICIAHQVADSSSFSLLLNAWSASARLSGIGPQLTPRFTAASIFSPLNPPPPDLILPSHCRLHPRRFLIGARALEQLREGTTVRGAPRPTRFEAAVGVVWRCARRAREGLTNLCLIVSLRPRLSPPVGVDVFGNAWVMTATTTEEGIREALSTIDGEYARRVMAGEVHVEGHDEGGSALVFSGLLRFGFYEADFGWGRPRRLGFTNQDAGELAMFAETATGEGLEVWVWLKEEVMVRFERDQEIAGLVSHIDREN</sequence>
<keyword evidence="2" id="KW-0808">Transferase</keyword>
<dbReference type="InterPro" id="IPR023213">
    <property type="entry name" value="CAT-like_dom_sf"/>
</dbReference>
<dbReference type="Proteomes" id="UP001179952">
    <property type="component" value="Unassembled WGS sequence"/>
</dbReference>